<dbReference type="InterPro" id="IPR005490">
    <property type="entry name" value="LD_TPept_cat_dom"/>
</dbReference>
<dbReference type="Proteomes" id="UP001596203">
    <property type="component" value="Unassembled WGS sequence"/>
</dbReference>
<keyword evidence="10" id="KW-1185">Reference proteome</keyword>
<proteinExistence type="predicted"/>
<comment type="pathway">
    <text evidence="1 6">Cell wall biogenesis; peptidoglycan biosynthesis.</text>
</comment>
<feature type="active site" description="Nucleophile" evidence="6">
    <location>
        <position position="270"/>
    </location>
</feature>
<dbReference type="EMBL" id="JBHSPR010000068">
    <property type="protein sequence ID" value="MFC6022795.1"/>
    <property type="molecule type" value="Genomic_DNA"/>
</dbReference>
<evidence type="ECO:0000256" key="4">
    <source>
        <dbReference type="ARBA" id="ARBA00022984"/>
    </source>
</evidence>
<keyword evidence="4 6" id="KW-0573">Peptidoglycan synthesis</keyword>
<dbReference type="RefSeq" id="WP_377432590.1">
    <property type="nucleotide sequence ID" value="NZ_JBHSPR010000068.1"/>
</dbReference>
<gene>
    <name evidence="9" type="ORF">ACFP2T_42410</name>
</gene>
<sequence>MAFVRINPLAPGRARRWTGAALAVLGGALVLTVVLSDSPPPRRSTEQPPAGAEPIQPTGFTTQPEPPLTVPPPPADLPVVDYGPAPRGFPRDPAPMSAVRLGEGLRPIRRVAAYDAPGGRPRAFLAPTISGVELTMPIVARRSGWVAVLLPSVNRSIAWIPPGPWTTTALRDLIVVVRRTHRLHWYRDDTLVRSWPVSLGTRVTPTPLGRTFILGRSALPGKVYADTEVFALGAVPHDAESVPSSLRGAHIGLHTWYHDRELGRNTTNGCIRLTRKGQQLLLAEVPPGTELLVLDEFPAPNRLPGPGPIPAPAG</sequence>
<dbReference type="InterPro" id="IPR038063">
    <property type="entry name" value="Transpep_catalytic_dom"/>
</dbReference>
<protein>
    <submittedName>
        <fullName evidence="9">L,D-transpeptidase</fullName>
        <ecNumber evidence="9">2.-.-.-</ecNumber>
    </submittedName>
</protein>
<dbReference type="SUPFAM" id="SSF141523">
    <property type="entry name" value="L,D-transpeptidase catalytic domain-like"/>
    <property type="match status" value="1"/>
</dbReference>
<keyword evidence="5 6" id="KW-0961">Cell wall biogenesis/degradation</keyword>
<dbReference type="EC" id="2.-.-.-" evidence="9"/>
<keyword evidence="2 9" id="KW-0808">Transferase</keyword>
<evidence type="ECO:0000256" key="3">
    <source>
        <dbReference type="ARBA" id="ARBA00022960"/>
    </source>
</evidence>
<keyword evidence="3 6" id="KW-0133">Cell shape</keyword>
<evidence type="ECO:0000313" key="9">
    <source>
        <dbReference type="EMBL" id="MFC6022795.1"/>
    </source>
</evidence>
<evidence type="ECO:0000256" key="5">
    <source>
        <dbReference type="ARBA" id="ARBA00023316"/>
    </source>
</evidence>
<accession>A0ABW1KMI9</accession>
<dbReference type="Gene3D" id="2.40.440.10">
    <property type="entry name" value="L,D-transpeptidase catalytic domain-like"/>
    <property type="match status" value="1"/>
</dbReference>
<feature type="region of interest" description="Disordered" evidence="7">
    <location>
        <begin position="36"/>
        <end position="77"/>
    </location>
</feature>
<evidence type="ECO:0000256" key="7">
    <source>
        <dbReference type="SAM" id="MobiDB-lite"/>
    </source>
</evidence>
<dbReference type="Pfam" id="PF03734">
    <property type="entry name" value="YkuD"/>
    <property type="match status" value="1"/>
</dbReference>
<dbReference type="CDD" id="cd16913">
    <property type="entry name" value="YkuD_like"/>
    <property type="match status" value="1"/>
</dbReference>
<organism evidence="9 10">
    <name type="scientific">Plantactinospora solaniradicis</name>
    <dbReference type="NCBI Taxonomy" id="1723736"/>
    <lineage>
        <taxon>Bacteria</taxon>
        <taxon>Bacillati</taxon>
        <taxon>Actinomycetota</taxon>
        <taxon>Actinomycetes</taxon>
        <taxon>Micromonosporales</taxon>
        <taxon>Micromonosporaceae</taxon>
        <taxon>Plantactinospora</taxon>
    </lineage>
</organism>
<evidence type="ECO:0000313" key="10">
    <source>
        <dbReference type="Proteomes" id="UP001596203"/>
    </source>
</evidence>
<feature type="active site" description="Proton donor/acceptor" evidence="6">
    <location>
        <position position="254"/>
    </location>
</feature>
<dbReference type="PANTHER" id="PTHR30582">
    <property type="entry name" value="L,D-TRANSPEPTIDASE"/>
    <property type="match status" value="1"/>
</dbReference>
<dbReference type="InterPro" id="IPR050979">
    <property type="entry name" value="LD-transpeptidase"/>
</dbReference>
<evidence type="ECO:0000256" key="2">
    <source>
        <dbReference type="ARBA" id="ARBA00022679"/>
    </source>
</evidence>
<dbReference type="PROSITE" id="PS52029">
    <property type="entry name" value="LD_TPASE"/>
    <property type="match status" value="1"/>
</dbReference>
<name>A0ABW1KMI9_9ACTN</name>
<feature type="domain" description="L,D-TPase catalytic" evidence="8">
    <location>
        <begin position="172"/>
        <end position="294"/>
    </location>
</feature>
<evidence type="ECO:0000259" key="8">
    <source>
        <dbReference type="PROSITE" id="PS52029"/>
    </source>
</evidence>
<evidence type="ECO:0000256" key="1">
    <source>
        <dbReference type="ARBA" id="ARBA00004752"/>
    </source>
</evidence>
<feature type="compositionally biased region" description="Pro residues" evidence="7">
    <location>
        <begin position="64"/>
        <end position="76"/>
    </location>
</feature>
<reference evidence="10" key="1">
    <citation type="journal article" date="2019" name="Int. J. Syst. Evol. Microbiol.">
        <title>The Global Catalogue of Microorganisms (GCM) 10K type strain sequencing project: providing services to taxonomists for standard genome sequencing and annotation.</title>
        <authorList>
            <consortium name="The Broad Institute Genomics Platform"/>
            <consortium name="The Broad Institute Genome Sequencing Center for Infectious Disease"/>
            <person name="Wu L."/>
            <person name="Ma J."/>
        </authorList>
    </citation>
    <scope>NUCLEOTIDE SEQUENCE [LARGE SCALE GENOMIC DNA]</scope>
    <source>
        <strain evidence="10">ZS-35-S2</strain>
    </source>
</reference>
<dbReference type="GO" id="GO:0016740">
    <property type="term" value="F:transferase activity"/>
    <property type="evidence" value="ECO:0007669"/>
    <property type="project" value="UniProtKB-KW"/>
</dbReference>
<comment type="caution">
    <text evidence="9">The sequence shown here is derived from an EMBL/GenBank/DDBJ whole genome shotgun (WGS) entry which is preliminary data.</text>
</comment>
<evidence type="ECO:0000256" key="6">
    <source>
        <dbReference type="PROSITE-ProRule" id="PRU01373"/>
    </source>
</evidence>